<organism evidence="2 3">
    <name type="scientific">Micromonospora echinofusca</name>
    <dbReference type="NCBI Taxonomy" id="47858"/>
    <lineage>
        <taxon>Bacteria</taxon>
        <taxon>Bacillati</taxon>
        <taxon>Actinomycetota</taxon>
        <taxon>Actinomycetes</taxon>
        <taxon>Micromonosporales</taxon>
        <taxon>Micromonosporaceae</taxon>
        <taxon>Micromonospora</taxon>
    </lineage>
</organism>
<evidence type="ECO:0000313" key="3">
    <source>
        <dbReference type="Proteomes" id="UP000198251"/>
    </source>
</evidence>
<dbReference type="Proteomes" id="UP000198251">
    <property type="component" value="Chromosome I"/>
</dbReference>
<feature type="compositionally biased region" description="Basic and acidic residues" evidence="1">
    <location>
        <begin position="63"/>
        <end position="73"/>
    </location>
</feature>
<feature type="region of interest" description="Disordered" evidence="1">
    <location>
        <begin position="63"/>
        <end position="88"/>
    </location>
</feature>
<dbReference type="AlphaFoldDB" id="A0A1C5GDY2"/>
<gene>
    <name evidence="2" type="ORF">GA0070610_4346</name>
</gene>
<dbReference type="EMBL" id="LT607733">
    <property type="protein sequence ID" value="SCG18020.1"/>
    <property type="molecule type" value="Genomic_DNA"/>
</dbReference>
<sequence>MVLGRAFFCGRCGEVFVARQKRNSGRHSSNGDAKTDVMVRDDVTAEPFVFPYSDFFRHTRMGTESELAGDRPSPRVVATGRPGHAAVS</sequence>
<protein>
    <submittedName>
        <fullName evidence="2">Uncharacterized protein</fullName>
    </submittedName>
</protein>
<evidence type="ECO:0000313" key="2">
    <source>
        <dbReference type="EMBL" id="SCG18020.1"/>
    </source>
</evidence>
<keyword evidence="3" id="KW-1185">Reference proteome</keyword>
<reference evidence="2 3" key="1">
    <citation type="submission" date="2016-06" db="EMBL/GenBank/DDBJ databases">
        <authorList>
            <person name="Kjaerup R.B."/>
            <person name="Dalgaard T.S."/>
            <person name="Juul-Madsen H.R."/>
        </authorList>
    </citation>
    <scope>NUCLEOTIDE SEQUENCE [LARGE SCALE GENOMIC DNA]</scope>
    <source>
        <strain evidence="2 3">DSM 43913</strain>
    </source>
</reference>
<evidence type="ECO:0000256" key="1">
    <source>
        <dbReference type="SAM" id="MobiDB-lite"/>
    </source>
</evidence>
<proteinExistence type="predicted"/>
<name>A0A1C5GDY2_MICEH</name>
<accession>A0A1C5GDY2</accession>